<sequence length="131" mass="15036">MQYIKFYPYPCIRHGSRSKEKASNPRSHAASVFFVRVFCASRLWGIYSDTRLSSRCIRSPSNRVKIDTSTLTENQENIQHRDSLNRHLPLQTDVLGNKLARYYKWVRVAVVGPQPADVLTYSPSHEAIGLI</sequence>
<evidence type="ECO:0000313" key="1">
    <source>
        <dbReference type="EMBL" id="GBP27033.1"/>
    </source>
</evidence>
<accession>A0A4C1UKN7</accession>
<organism evidence="1 2">
    <name type="scientific">Eumeta variegata</name>
    <name type="common">Bagworm moth</name>
    <name type="synonym">Eumeta japonica</name>
    <dbReference type="NCBI Taxonomy" id="151549"/>
    <lineage>
        <taxon>Eukaryota</taxon>
        <taxon>Metazoa</taxon>
        <taxon>Ecdysozoa</taxon>
        <taxon>Arthropoda</taxon>
        <taxon>Hexapoda</taxon>
        <taxon>Insecta</taxon>
        <taxon>Pterygota</taxon>
        <taxon>Neoptera</taxon>
        <taxon>Endopterygota</taxon>
        <taxon>Lepidoptera</taxon>
        <taxon>Glossata</taxon>
        <taxon>Ditrysia</taxon>
        <taxon>Tineoidea</taxon>
        <taxon>Psychidae</taxon>
        <taxon>Oiketicinae</taxon>
        <taxon>Eumeta</taxon>
    </lineage>
</organism>
<comment type="caution">
    <text evidence="1">The sequence shown here is derived from an EMBL/GenBank/DDBJ whole genome shotgun (WGS) entry which is preliminary data.</text>
</comment>
<name>A0A4C1UKN7_EUMVA</name>
<evidence type="ECO:0000313" key="2">
    <source>
        <dbReference type="Proteomes" id="UP000299102"/>
    </source>
</evidence>
<keyword evidence="2" id="KW-1185">Reference proteome</keyword>
<reference evidence="1 2" key="1">
    <citation type="journal article" date="2019" name="Commun. Biol.">
        <title>The bagworm genome reveals a unique fibroin gene that provides high tensile strength.</title>
        <authorList>
            <person name="Kono N."/>
            <person name="Nakamura H."/>
            <person name="Ohtoshi R."/>
            <person name="Tomita M."/>
            <person name="Numata K."/>
            <person name="Arakawa K."/>
        </authorList>
    </citation>
    <scope>NUCLEOTIDE SEQUENCE [LARGE SCALE GENOMIC DNA]</scope>
</reference>
<dbReference type="AlphaFoldDB" id="A0A4C1UKN7"/>
<dbReference type="EMBL" id="BGZK01000188">
    <property type="protein sequence ID" value="GBP27033.1"/>
    <property type="molecule type" value="Genomic_DNA"/>
</dbReference>
<proteinExistence type="predicted"/>
<gene>
    <name evidence="1" type="ORF">EVAR_11268_1</name>
</gene>
<dbReference type="Proteomes" id="UP000299102">
    <property type="component" value="Unassembled WGS sequence"/>
</dbReference>
<protein>
    <submittedName>
        <fullName evidence="1">Uncharacterized protein</fullName>
    </submittedName>
</protein>